<dbReference type="AlphaFoldDB" id="W2SQH2"/>
<proteinExistence type="predicted"/>
<dbReference type="OrthoDB" id="5829414at2759"/>
<evidence type="ECO:0000313" key="1">
    <source>
        <dbReference type="EMBL" id="ETN71870.1"/>
    </source>
</evidence>
<sequence>GEKSNKFKKRIFIQYFWRSEKPHDRALVTKEYLDFRVNQAGSSPRTSLVPPPTSAVLKKTTIPDELLPIPEARIHGQPYRHKVHAIPWATSRLGP</sequence>
<feature type="non-terminal residue" evidence="1">
    <location>
        <position position="1"/>
    </location>
</feature>
<keyword evidence="2" id="KW-1185">Reference proteome</keyword>
<accession>W2SQH2</accession>
<reference evidence="2" key="1">
    <citation type="journal article" date="2014" name="Nat. Genet.">
        <title>Genome of the human hookworm Necator americanus.</title>
        <authorList>
            <person name="Tang Y.T."/>
            <person name="Gao X."/>
            <person name="Rosa B.A."/>
            <person name="Abubucker S."/>
            <person name="Hallsworth-Pepin K."/>
            <person name="Martin J."/>
            <person name="Tyagi R."/>
            <person name="Heizer E."/>
            <person name="Zhang X."/>
            <person name="Bhonagiri-Palsikar V."/>
            <person name="Minx P."/>
            <person name="Warren W.C."/>
            <person name="Wang Q."/>
            <person name="Zhan B."/>
            <person name="Hotez P.J."/>
            <person name="Sternberg P.W."/>
            <person name="Dougall A."/>
            <person name="Gaze S.T."/>
            <person name="Mulvenna J."/>
            <person name="Sotillo J."/>
            <person name="Ranganathan S."/>
            <person name="Rabelo E.M."/>
            <person name="Wilson R.K."/>
            <person name="Felgner P.L."/>
            <person name="Bethony J."/>
            <person name="Hawdon J.M."/>
            <person name="Gasser R.B."/>
            <person name="Loukas A."/>
            <person name="Mitreva M."/>
        </authorList>
    </citation>
    <scope>NUCLEOTIDE SEQUENCE [LARGE SCALE GENOMIC DNA]</scope>
</reference>
<dbReference type="KEGG" id="nai:NECAME_14073"/>
<protein>
    <submittedName>
        <fullName evidence="1">Uncharacterized protein</fullName>
    </submittedName>
</protein>
<dbReference type="Proteomes" id="UP000053676">
    <property type="component" value="Unassembled WGS sequence"/>
</dbReference>
<dbReference type="EMBL" id="KI666626">
    <property type="protein sequence ID" value="ETN71870.1"/>
    <property type="molecule type" value="Genomic_DNA"/>
</dbReference>
<name>W2SQH2_NECAM</name>
<gene>
    <name evidence="1" type="ORF">NECAME_14073</name>
</gene>
<organism evidence="1 2">
    <name type="scientific">Necator americanus</name>
    <name type="common">Human hookworm</name>
    <dbReference type="NCBI Taxonomy" id="51031"/>
    <lineage>
        <taxon>Eukaryota</taxon>
        <taxon>Metazoa</taxon>
        <taxon>Ecdysozoa</taxon>
        <taxon>Nematoda</taxon>
        <taxon>Chromadorea</taxon>
        <taxon>Rhabditida</taxon>
        <taxon>Rhabditina</taxon>
        <taxon>Rhabditomorpha</taxon>
        <taxon>Strongyloidea</taxon>
        <taxon>Ancylostomatidae</taxon>
        <taxon>Bunostominae</taxon>
        <taxon>Necator</taxon>
    </lineage>
</organism>
<evidence type="ECO:0000313" key="2">
    <source>
        <dbReference type="Proteomes" id="UP000053676"/>
    </source>
</evidence>